<evidence type="ECO:0000313" key="1">
    <source>
        <dbReference type="EMBL" id="MXU88489.1"/>
    </source>
</evidence>
<dbReference type="AlphaFoldDB" id="A0A6B0U7J5"/>
<accession>A0A6B0U7J5</accession>
<reference evidence="1" key="1">
    <citation type="submission" date="2019-12" db="EMBL/GenBank/DDBJ databases">
        <title>An insight into the sialome of adult female Ixodes ricinus ticks feeding for 6 days.</title>
        <authorList>
            <person name="Perner J."/>
            <person name="Ribeiro J.M.C."/>
        </authorList>
    </citation>
    <scope>NUCLEOTIDE SEQUENCE</scope>
    <source>
        <strain evidence="1">Semi-engorged</strain>
        <tissue evidence="1">Salivary glands</tissue>
    </source>
</reference>
<name>A0A6B0U7J5_IXORI</name>
<sequence>MKTSLIKLWLSLTVGFGVVYPAVSFLHNVNRGNAEAQDIHKVIGGKGKTYHILRGTYDPLESPLIKYRGYKFQCGRITTIEALSERNITADLSFDAPFRDRL</sequence>
<proteinExistence type="predicted"/>
<organism evidence="1">
    <name type="scientific">Ixodes ricinus</name>
    <name type="common">Common tick</name>
    <name type="synonym">Acarus ricinus</name>
    <dbReference type="NCBI Taxonomy" id="34613"/>
    <lineage>
        <taxon>Eukaryota</taxon>
        <taxon>Metazoa</taxon>
        <taxon>Ecdysozoa</taxon>
        <taxon>Arthropoda</taxon>
        <taxon>Chelicerata</taxon>
        <taxon>Arachnida</taxon>
        <taxon>Acari</taxon>
        <taxon>Parasitiformes</taxon>
        <taxon>Ixodida</taxon>
        <taxon>Ixodoidea</taxon>
        <taxon>Ixodidae</taxon>
        <taxon>Ixodinae</taxon>
        <taxon>Ixodes</taxon>
    </lineage>
</organism>
<protein>
    <submittedName>
        <fullName evidence="1">Putative secreted protein</fullName>
    </submittedName>
</protein>
<dbReference type="EMBL" id="GIFC01006406">
    <property type="protein sequence ID" value="MXU88489.1"/>
    <property type="molecule type" value="Transcribed_RNA"/>
</dbReference>